<feature type="compositionally biased region" description="Polar residues" evidence="5">
    <location>
        <begin position="244"/>
        <end position="253"/>
    </location>
</feature>
<dbReference type="AlphaFoldDB" id="A0A445EUN9"/>
<dbReference type="SMART" id="SM00575">
    <property type="entry name" value="ZnF_PMZ"/>
    <property type="match status" value="1"/>
</dbReference>
<dbReference type="InterPro" id="IPR007527">
    <property type="entry name" value="Znf_SWIM"/>
</dbReference>
<evidence type="ECO:0000259" key="6">
    <source>
        <dbReference type="PROSITE" id="PS50966"/>
    </source>
</evidence>
<proteinExistence type="predicted"/>
<accession>A0A445EUN9</accession>
<feature type="compositionally biased region" description="Basic residues" evidence="5">
    <location>
        <begin position="203"/>
        <end position="227"/>
    </location>
</feature>
<dbReference type="EMBL" id="SDMP01000001">
    <property type="protein sequence ID" value="RYR79111.1"/>
    <property type="molecule type" value="Genomic_DNA"/>
</dbReference>
<keyword evidence="8" id="KW-1185">Reference proteome</keyword>
<feature type="compositionally biased region" description="Basic and acidic residues" evidence="5">
    <location>
        <begin position="176"/>
        <end position="193"/>
    </location>
</feature>
<dbReference type="InterPro" id="IPR006564">
    <property type="entry name" value="Znf_PMZ"/>
</dbReference>
<keyword evidence="1" id="KW-0479">Metal-binding</keyword>
<dbReference type="Pfam" id="PF04434">
    <property type="entry name" value="SWIM"/>
    <property type="match status" value="1"/>
</dbReference>
<dbReference type="Proteomes" id="UP000289738">
    <property type="component" value="Chromosome A01"/>
</dbReference>
<keyword evidence="3" id="KW-0862">Zinc</keyword>
<dbReference type="PANTHER" id="PTHR31973">
    <property type="entry name" value="POLYPROTEIN, PUTATIVE-RELATED"/>
    <property type="match status" value="1"/>
</dbReference>
<reference evidence="7 8" key="1">
    <citation type="submission" date="2019-01" db="EMBL/GenBank/DDBJ databases">
        <title>Sequencing of cultivated peanut Arachis hypogaea provides insights into genome evolution and oil improvement.</title>
        <authorList>
            <person name="Chen X."/>
        </authorList>
    </citation>
    <scope>NUCLEOTIDE SEQUENCE [LARGE SCALE GENOMIC DNA]</scope>
    <source>
        <strain evidence="8">cv. Fuhuasheng</strain>
        <tissue evidence="7">Leaves</tissue>
    </source>
</reference>
<feature type="region of interest" description="Disordered" evidence="5">
    <location>
        <begin position="159"/>
        <end position="267"/>
    </location>
</feature>
<protein>
    <recommendedName>
        <fullName evidence="6">SWIM-type domain-containing protein</fullName>
    </recommendedName>
</protein>
<feature type="compositionally biased region" description="Basic residues" evidence="5">
    <location>
        <begin position="163"/>
        <end position="175"/>
    </location>
</feature>
<dbReference type="STRING" id="3818.A0A445EUN9"/>
<evidence type="ECO:0000256" key="2">
    <source>
        <dbReference type="ARBA" id="ARBA00022771"/>
    </source>
</evidence>
<evidence type="ECO:0000256" key="4">
    <source>
        <dbReference type="PROSITE-ProRule" id="PRU00325"/>
    </source>
</evidence>
<keyword evidence="2 4" id="KW-0863">Zinc-finger</keyword>
<evidence type="ECO:0000313" key="8">
    <source>
        <dbReference type="Proteomes" id="UP000289738"/>
    </source>
</evidence>
<name>A0A445EUN9_ARAHY</name>
<dbReference type="PANTHER" id="PTHR31973:SF187">
    <property type="entry name" value="MUTATOR TRANSPOSASE MUDRA PROTEIN"/>
    <property type="match status" value="1"/>
</dbReference>
<evidence type="ECO:0000256" key="3">
    <source>
        <dbReference type="ARBA" id="ARBA00022833"/>
    </source>
</evidence>
<dbReference type="PROSITE" id="PS50966">
    <property type="entry name" value="ZF_SWIM"/>
    <property type="match status" value="1"/>
</dbReference>
<evidence type="ECO:0000256" key="5">
    <source>
        <dbReference type="SAM" id="MobiDB-lite"/>
    </source>
</evidence>
<evidence type="ECO:0000256" key="1">
    <source>
        <dbReference type="ARBA" id="ARBA00022723"/>
    </source>
</evidence>
<comment type="caution">
    <text evidence="7">The sequence shown here is derived from an EMBL/GenBank/DDBJ whole genome shotgun (WGS) entry which is preliminary data.</text>
</comment>
<sequence>MSESFNAVLVEAREKPIVSMLEDIRVYMMTRWAANRERVLNYPGNIMPMIRKKLEKRTSLARDWRPYWSSASKYEVMCGLDKYVVDLTAGECSCTKWQMSGIPCPHAISCIIFKGLNLESYVDDCYKKEAYIMCYKEVIHSLNGLELWERTQYDDVIPPPYRKLSHRPVKKRKRRAADEDNRSQTHLSRKGEVQRCSNCGGVGHKKSGCSQPKKRTQSSTKRAKKNAPKLAPGQTVWGGRKKNTTPSPTNLPASHTRKTPPHKAQET</sequence>
<gene>
    <name evidence="7" type="ORF">Ahy_A01g003975</name>
</gene>
<feature type="domain" description="SWIM-type" evidence="6">
    <location>
        <begin position="83"/>
        <end position="115"/>
    </location>
</feature>
<evidence type="ECO:0000313" key="7">
    <source>
        <dbReference type="EMBL" id="RYR79111.1"/>
    </source>
</evidence>
<organism evidence="7 8">
    <name type="scientific">Arachis hypogaea</name>
    <name type="common">Peanut</name>
    <dbReference type="NCBI Taxonomy" id="3818"/>
    <lineage>
        <taxon>Eukaryota</taxon>
        <taxon>Viridiplantae</taxon>
        <taxon>Streptophyta</taxon>
        <taxon>Embryophyta</taxon>
        <taxon>Tracheophyta</taxon>
        <taxon>Spermatophyta</taxon>
        <taxon>Magnoliopsida</taxon>
        <taxon>eudicotyledons</taxon>
        <taxon>Gunneridae</taxon>
        <taxon>Pentapetalae</taxon>
        <taxon>rosids</taxon>
        <taxon>fabids</taxon>
        <taxon>Fabales</taxon>
        <taxon>Fabaceae</taxon>
        <taxon>Papilionoideae</taxon>
        <taxon>50 kb inversion clade</taxon>
        <taxon>dalbergioids sensu lato</taxon>
        <taxon>Dalbergieae</taxon>
        <taxon>Pterocarpus clade</taxon>
        <taxon>Arachis</taxon>
    </lineage>
</organism>
<dbReference type="GO" id="GO:0008270">
    <property type="term" value="F:zinc ion binding"/>
    <property type="evidence" value="ECO:0007669"/>
    <property type="project" value="UniProtKB-KW"/>
</dbReference>